<organism evidence="1 2">
    <name type="scientific">Trichoderma gamsii</name>
    <dbReference type="NCBI Taxonomy" id="398673"/>
    <lineage>
        <taxon>Eukaryota</taxon>
        <taxon>Fungi</taxon>
        <taxon>Dikarya</taxon>
        <taxon>Ascomycota</taxon>
        <taxon>Pezizomycotina</taxon>
        <taxon>Sordariomycetes</taxon>
        <taxon>Hypocreomycetidae</taxon>
        <taxon>Hypocreales</taxon>
        <taxon>Hypocreaceae</taxon>
        <taxon>Trichoderma</taxon>
    </lineage>
</organism>
<keyword evidence="2" id="KW-1185">Reference proteome</keyword>
<evidence type="ECO:0000313" key="1">
    <source>
        <dbReference type="EMBL" id="PON24434.1"/>
    </source>
</evidence>
<dbReference type="AlphaFoldDB" id="A0A2P4ZJH7"/>
<dbReference type="EMBL" id="JPDN02000023">
    <property type="protein sequence ID" value="PON24434.1"/>
    <property type="molecule type" value="Genomic_DNA"/>
</dbReference>
<sequence>MFAPVLRLTKALKPQTVALSATLVFAGIAGGAYSFRIYNRFIREYQTHVRQEIGVTDSLNDSNIVRTLINPHNHVALGDSCSIVLTTHSEQEAPSDEAILSALVKGFFSGPVFMPERIALRLLGLRFVKFEGLAPTTQLIWNTSQLSSNQLPAKTAILWGSFQVANIELSSFKDGDNKSIVDIVFGNNRGQFAGCHRFSIKRVEENPHAHKQPAQLHIQLESIVCNPTVNKPIAISFLEGFHNKYSNMLFGDSVAEAKDRLSLSNA</sequence>
<accession>A0A2P4ZJH7</accession>
<dbReference type="Proteomes" id="UP000054821">
    <property type="component" value="Unassembled WGS sequence"/>
</dbReference>
<protein>
    <submittedName>
        <fullName evidence="1">Uncharacterized protein</fullName>
    </submittedName>
</protein>
<name>A0A2P4ZJH7_9HYPO</name>
<dbReference type="STRING" id="398673.A0A2P4ZJH7"/>
<dbReference type="GeneID" id="36347662"/>
<proteinExistence type="predicted"/>
<gene>
    <name evidence="1" type="ORF">TGAM01_v206766</name>
</gene>
<reference evidence="1 2" key="1">
    <citation type="journal article" date="2016" name="Genome Announc.">
        <title>Draft Whole-Genome Sequence of Trichoderma gamsii T6085, a Promising Biocontrol Agent of Fusarium Head Blight on Wheat.</title>
        <authorList>
            <person name="Baroncelli R."/>
            <person name="Zapparata A."/>
            <person name="Piaggeschi G."/>
            <person name="Sarrocco S."/>
            <person name="Vannacci G."/>
        </authorList>
    </citation>
    <scope>NUCLEOTIDE SEQUENCE [LARGE SCALE GENOMIC DNA]</scope>
    <source>
        <strain evidence="1 2">T6085</strain>
    </source>
</reference>
<dbReference type="RefSeq" id="XP_024405329.1">
    <property type="nucleotide sequence ID" value="XM_024549943.1"/>
</dbReference>
<comment type="caution">
    <text evidence="1">The sequence shown here is derived from an EMBL/GenBank/DDBJ whole genome shotgun (WGS) entry which is preliminary data.</text>
</comment>
<evidence type="ECO:0000313" key="2">
    <source>
        <dbReference type="Proteomes" id="UP000054821"/>
    </source>
</evidence>